<reference evidence="1 2" key="1">
    <citation type="submission" date="2024-04" db="EMBL/GenBank/DDBJ databases">
        <title>genome sequences of Mucor flavus KT1a and Helicostylum pulchrum KT1b strains isolation_sourced from the surface of a dry-aged beef.</title>
        <authorList>
            <person name="Toyotome T."/>
            <person name="Hosono M."/>
            <person name="Torimaru M."/>
            <person name="Fukuda K."/>
            <person name="Mikami N."/>
        </authorList>
    </citation>
    <scope>NUCLEOTIDE SEQUENCE [LARGE SCALE GENOMIC DNA]</scope>
    <source>
        <strain evidence="1 2">KT1b</strain>
    </source>
</reference>
<proteinExistence type="predicted"/>
<accession>A0ABP9XXB6</accession>
<protein>
    <submittedName>
        <fullName evidence="1">Uncharacterized protein</fullName>
    </submittedName>
</protein>
<keyword evidence="2" id="KW-1185">Reference proteome</keyword>
<gene>
    <name evidence="1" type="ORF">HPULCUR_004814</name>
</gene>
<sequence>MTSRRRQRNAPTIQDLADTLDRIEILFTERDQDMIERDQDMIERDMLMMERDRLTTERDRIMTERFNRVDTAVDELTNFVRVNLQRAQDTTAGNRISRPSYCYGKEGFLRFVRTYLPEAVEHETLYQCVSRAALVSAQVMRDEHPELRNVRWRQLHHNYKLEMTEYTFDTALEEYNILEIIRQCPDFWPCMIVVERKWTYLQSYGQGRR</sequence>
<evidence type="ECO:0000313" key="2">
    <source>
        <dbReference type="Proteomes" id="UP001476247"/>
    </source>
</evidence>
<evidence type="ECO:0000313" key="1">
    <source>
        <dbReference type="EMBL" id="GAA5799399.1"/>
    </source>
</evidence>
<organism evidence="1 2">
    <name type="scientific">Helicostylum pulchrum</name>
    <dbReference type="NCBI Taxonomy" id="562976"/>
    <lineage>
        <taxon>Eukaryota</taxon>
        <taxon>Fungi</taxon>
        <taxon>Fungi incertae sedis</taxon>
        <taxon>Mucoromycota</taxon>
        <taxon>Mucoromycotina</taxon>
        <taxon>Mucoromycetes</taxon>
        <taxon>Mucorales</taxon>
        <taxon>Mucorineae</taxon>
        <taxon>Mucoraceae</taxon>
        <taxon>Helicostylum</taxon>
    </lineage>
</organism>
<dbReference type="EMBL" id="BAABUJ010000012">
    <property type="protein sequence ID" value="GAA5799399.1"/>
    <property type="molecule type" value="Genomic_DNA"/>
</dbReference>
<dbReference type="Proteomes" id="UP001476247">
    <property type="component" value="Unassembled WGS sequence"/>
</dbReference>
<comment type="caution">
    <text evidence="1">The sequence shown here is derived from an EMBL/GenBank/DDBJ whole genome shotgun (WGS) entry which is preliminary data.</text>
</comment>
<name>A0ABP9XXB6_9FUNG</name>